<dbReference type="AlphaFoldDB" id="A0A1J5PV44"/>
<comment type="caution">
    <text evidence="2">The sequence shown here is derived from an EMBL/GenBank/DDBJ whole genome shotgun (WGS) entry which is preliminary data.</text>
</comment>
<dbReference type="InterPro" id="IPR012674">
    <property type="entry name" value="Calycin"/>
</dbReference>
<organism evidence="2">
    <name type="scientific">mine drainage metagenome</name>
    <dbReference type="NCBI Taxonomy" id="410659"/>
    <lineage>
        <taxon>unclassified sequences</taxon>
        <taxon>metagenomes</taxon>
        <taxon>ecological metagenomes</taxon>
    </lineage>
</organism>
<sequence length="202" mass="21810">MAFVIPDDLAPEVYPLAWLLGRWHGEGIVAYPGIEETVVTQDVVFDHDGGPYLRYESTFRVVVLPDDGSALVPGPDGQIQAVDLAAPGSVWSTETGYWRISPERDPALPVDRHPLEVLLTDPAGHLSLYLGSTGNGRVDLVSDLIARTASAAEVTAATRMYGHVQGELMWAWDLAAFGHGLQSYASARLSRVDAPDETGQET</sequence>
<dbReference type="Gene3D" id="2.40.128.20">
    <property type="match status" value="1"/>
</dbReference>
<dbReference type="EMBL" id="MLJW01002161">
    <property type="protein sequence ID" value="OIQ75454.1"/>
    <property type="molecule type" value="Genomic_DNA"/>
</dbReference>
<gene>
    <name evidence="2" type="ORF">GALL_428790</name>
</gene>
<dbReference type="PANTHER" id="PTHR15854:SF4">
    <property type="entry name" value="PEROXYNITRITE ISOMERASE THAP4"/>
    <property type="match status" value="1"/>
</dbReference>
<proteinExistence type="inferred from homology"/>
<protein>
    <recommendedName>
        <fullName evidence="1">THAP4-like heme-binding domain-containing protein</fullName>
    </recommendedName>
</protein>
<dbReference type="InterPro" id="IPR022939">
    <property type="entry name" value="Nb(III)_bact/plant"/>
</dbReference>
<reference evidence="2" key="1">
    <citation type="submission" date="2016-10" db="EMBL/GenBank/DDBJ databases">
        <title>Sequence of Gallionella enrichment culture.</title>
        <authorList>
            <person name="Poehlein A."/>
            <person name="Muehling M."/>
            <person name="Daniel R."/>
        </authorList>
    </citation>
    <scope>NUCLEOTIDE SEQUENCE</scope>
</reference>
<feature type="domain" description="THAP4-like heme-binding" evidence="1">
    <location>
        <begin position="13"/>
        <end position="191"/>
    </location>
</feature>
<evidence type="ECO:0000259" key="1">
    <source>
        <dbReference type="Pfam" id="PF08768"/>
    </source>
</evidence>
<dbReference type="SUPFAM" id="SSF50814">
    <property type="entry name" value="Lipocalins"/>
    <property type="match status" value="1"/>
</dbReference>
<dbReference type="InterPro" id="IPR045165">
    <property type="entry name" value="Nitrobindin"/>
</dbReference>
<dbReference type="Pfam" id="PF08768">
    <property type="entry name" value="THAP4_heme-bd"/>
    <property type="match status" value="1"/>
</dbReference>
<dbReference type="CDD" id="cd07828">
    <property type="entry name" value="lipocalin_heme-bd-THAP4-like"/>
    <property type="match status" value="1"/>
</dbReference>
<accession>A0A1J5PV44</accession>
<evidence type="ECO:0000313" key="2">
    <source>
        <dbReference type="EMBL" id="OIQ75454.1"/>
    </source>
</evidence>
<name>A0A1J5PV44_9ZZZZ</name>
<dbReference type="HAMAP" id="MF_01297">
    <property type="entry name" value="nitrobindin"/>
    <property type="match status" value="1"/>
</dbReference>
<dbReference type="InterPro" id="IPR014878">
    <property type="entry name" value="THAP4-like_heme-bd"/>
</dbReference>
<dbReference type="PANTHER" id="PTHR15854">
    <property type="entry name" value="THAP4 PROTEIN"/>
    <property type="match status" value="1"/>
</dbReference>